<keyword evidence="3" id="KW-1185">Reference proteome</keyword>
<dbReference type="SUPFAM" id="SSF109854">
    <property type="entry name" value="DinB/YfiT-like putative metalloenzymes"/>
    <property type="match status" value="1"/>
</dbReference>
<name>A0A919R4C6_9ACTN</name>
<accession>A0A919R4C6</accession>
<evidence type="ECO:0000313" key="3">
    <source>
        <dbReference type="Proteomes" id="UP000655287"/>
    </source>
</evidence>
<dbReference type="NCBIfam" id="TIGR03086">
    <property type="entry name" value="TIGR03086 family metal-binding protein"/>
    <property type="match status" value="1"/>
</dbReference>
<reference evidence="2" key="1">
    <citation type="submission" date="2021-01" db="EMBL/GenBank/DDBJ databases">
        <title>Whole genome shotgun sequence of Sphaerisporangium rufum NBRC 109079.</title>
        <authorList>
            <person name="Komaki H."/>
            <person name="Tamura T."/>
        </authorList>
    </citation>
    <scope>NUCLEOTIDE SEQUENCE</scope>
    <source>
        <strain evidence="2">NBRC 109079</strain>
    </source>
</reference>
<feature type="domain" description="Mycothiol-dependent maleylpyruvate isomerase metal-binding" evidence="1">
    <location>
        <begin position="22"/>
        <end position="127"/>
    </location>
</feature>
<comment type="caution">
    <text evidence="2">The sequence shown here is derived from an EMBL/GenBank/DDBJ whole genome shotgun (WGS) entry which is preliminary data.</text>
</comment>
<dbReference type="EMBL" id="BOOU01000058">
    <property type="protein sequence ID" value="GII79461.1"/>
    <property type="molecule type" value="Genomic_DNA"/>
</dbReference>
<protein>
    <recommendedName>
        <fullName evidence="1">Mycothiol-dependent maleylpyruvate isomerase metal-binding domain-containing protein</fullName>
    </recommendedName>
</protein>
<dbReference type="InterPro" id="IPR034660">
    <property type="entry name" value="DinB/YfiT-like"/>
</dbReference>
<dbReference type="InterPro" id="IPR017520">
    <property type="entry name" value="CHP03086"/>
</dbReference>
<dbReference type="GO" id="GO:0046872">
    <property type="term" value="F:metal ion binding"/>
    <property type="evidence" value="ECO:0007669"/>
    <property type="project" value="InterPro"/>
</dbReference>
<dbReference type="InterPro" id="IPR017517">
    <property type="entry name" value="Maleyloyr_isom"/>
</dbReference>
<evidence type="ECO:0000313" key="2">
    <source>
        <dbReference type="EMBL" id="GII79461.1"/>
    </source>
</evidence>
<gene>
    <name evidence="2" type="ORF">Sru01_44430</name>
</gene>
<dbReference type="RefSeq" id="WP_203989456.1">
    <property type="nucleotide sequence ID" value="NZ_BOOU01000058.1"/>
</dbReference>
<evidence type="ECO:0000259" key="1">
    <source>
        <dbReference type="Pfam" id="PF11716"/>
    </source>
</evidence>
<dbReference type="Pfam" id="PF11716">
    <property type="entry name" value="MDMPI_N"/>
    <property type="match status" value="1"/>
</dbReference>
<proteinExistence type="predicted"/>
<dbReference type="Proteomes" id="UP000655287">
    <property type="component" value="Unassembled WGS sequence"/>
</dbReference>
<organism evidence="2 3">
    <name type="scientific">Sphaerisporangium rufum</name>
    <dbReference type="NCBI Taxonomy" id="1381558"/>
    <lineage>
        <taxon>Bacteria</taxon>
        <taxon>Bacillati</taxon>
        <taxon>Actinomycetota</taxon>
        <taxon>Actinomycetes</taxon>
        <taxon>Streptosporangiales</taxon>
        <taxon>Streptosporangiaceae</taxon>
        <taxon>Sphaerisporangium</taxon>
    </lineage>
</organism>
<dbReference type="NCBIfam" id="TIGR03083">
    <property type="entry name" value="maleylpyruvate isomerase family mycothiol-dependent enzyme"/>
    <property type="match status" value="1"/>
</dbReference>
<dbReference type="AlphaFoldDB" id="A0A919R4C6"/>
<sequence>MALSDRPADRHRQVAGLFTDRVRGTRSWDVPSPVPGWSARDVVRHLVDWFPAFLAAGSGVDLARGPSVEEDPVAAWQVLRDGVQDLLDDPETARRELTNPHIGRVPLDAAIDRFYTADVFMHTWDLARATGQDDRLDPDFCAGLLAGMVEIEAAMRASGQYGPRVEVPEDADAQTRMLGFIGRDPFWSPDRPAGR</sequence>
<dbReference type="InterPro" id="IPR024344">
    <property type="entry name" value="MDMPI_metal-binding"/>
</dbReference>